<comment type="caution">
    <text evidence="1">The sequence shown here is derived from an EMBL/GenBank/DDBJ whole genome shotgun (WGS) entry which is preliminary data.</text>
</comment>
<evidence type="ECO:0000313" key="2">
    <source>
        <dbReference type="Proteomes" id="UP001529235"/>
    </source>
</evidence>
<evidence type="ECO:0000313" key="1">
    <source>
        <dbReference type="EMBL" id="MDK6028661.1"/>
    </source>
</evidence>
<reference evidence="1 2" key="1">
    <citation type="submission" date="2023-05" db="EMBL/GenBank/DDBJ databases">
        <title>A new hyperthermophilic archaea 'Ignisphaera cupida' sp. nov. and description of the family 'Ignisphaeraceae' fam. nov.</title>
        <authorList>
            <person name="Podosokorskaya O.A."/>
            <person name="Elcheninov A.G."/>
            <person name="Klukina A."/>
            <person name="Merkel A.Y."/>
        </authorList>
    </citation>
    <scope>NUCLEOTIDE SEQUENCE [LARGE SCALE GENOMIC DNA]</scope>
    <source>
        <strain evidence="1 2">4213-co</strain>
    </source>
</reference>
<protein>
    <submittedName>
        <fullName evidence="1">Snf7 family protein</fullName>
    </submittedName>
</protein>
<name>A0ABD4Z5S5_9CREN</name>
<dbReference type="AlphaFoldDB" id="A0ABD4Z5S5"/>
<gene>
    <name evidence="1" type="ORF">QPL79_04740</name>
</gene>
<sequence length="220" mass="24423">MVSMSDFEKRWAGGPSVGEKFKELFKKKEPIKQKLVMADYKIRAMVSRLEVFIERLRERDRTLFERVVDALTQGDEVRAAMYANEIAEIRKMVRQLTVTQVALEQVALRLDTVITMGDVMAGLIPVVGVIRELRGIIKGIMPEMSLELSEVEEGLRDVVISAGEALGMPAGDIYTTPEARKILEEAKIVAEQRMKEKFPELPSAITSAAQKATAPATGSA</sequence>
<dbReference type="EMBL" id="JASNVW010000002">
    <property type="protein sequence ID" value="MDK6028661.1"/>
    <property type="molecule type" value="Genomic_DNA"/>
</dbReference>
<accession>A0ABD4Z5S5</accession>
<keyword evidence="2" id="KW-1185">Reference proteome</keyword>
<proteinExistence type="predicted"/>
<organism evidence="1 2">
    <name type="scientific">Ignisphaera cupida</name>
    <dbReference type="NCBI Taxonomy" id="3050454"/>
    <lineage>
        <taxon>Archaea</taxon>
        <taxon>Thermoproteota</taxon>
        <taxon>Thermoprotei</taxon>
        <taxon>Desulfurococcales</taxon>
        <taxon>Desulfurococcaceae</taxon>
        <taxon>Ignisphaera</taxon>
    </lineage>
</organism>
<dbReference type="RefSeq" id="WP_285273636.1">
    <property type="nucleotide sequence ID" value="NZ_JASNVW010000002.1"/>
</dbReference>
<dbReference type="Gene3D" id="6.10.140.1230">
    <property type="match status" value="1"/>
</dbReference>
<dbReference type="Proteomes" id="UP001529235">
    <property type="component" value="Unassembled WGS sequence"/>
</dbReference>